<dbReference type="Proteomes" id="UP001152798">
    <property type="component" value="Chromosome 1"/>
</dbReference>
<dbReference type="Gene3D" id="3.40.605.10">
    <property type="entry name" value="Aldehyde Dehydrogenase, Chain A, domain 1"/>
    <property type="match status" value="1"/>
</dbReference>
<dbReference type="GO" id="GO:0006574">
    <property type="term" value="P:L-valine catabolic process"/>
    <property type="evidence" value="ECO:0007669"/>
    <property type="project" value="TreeGrafter"/>
</dbReference>
<evidence type="ECO:0000256" key="3">
    <source>
        <dbReference type="ARBA" id="ARBA00011881"/>
    </source>
</evidence>
<name>A0A9P0H1Z5_NEZVI</name>
<comment type="subcellular location">
    <subcellularLocation>
        <location evidence="1">Mitochondrion</location>
    </subcellularLocation>
</comment>
<evidence type="ECO:0000313" key="15">
    <source>
        <dbReference type="Proteomes" id="UP001152798"/>
    </source>
</evidence>
<accession>A0A9P0H1Z5</accession>
<evidence type="ECO:0000256" key="11">
    <source>
        <dbReference type="ARBA" id="ARBA00047644"/>
    </source>
</evidence>
<keyword evidence="15" id="KW-1185">Reference proteome</keyword>
<evidence type="ECO:0000256" key="9">
    <source>
        <dbReference type="ARBA" id="ARBA00039517"/>
    </source>
</evidence>
<comment type="function">
    <text evidence="8">Probable malonate and methylmalonate semialdehyde dehydrogenase involved in the catabolism of valine, thymine, and compounds catabolized by way of beta-alanine, including uracil and cytidine.</text>
</comment>
<dbReference type="InterPro" id="IPR016160">
    <property type="entry name" value="Ald_DH_CS_CYS"/>
</dbReference>
<dbReference type="CDD" id="cd07085">
    <property type="entry name" value="ALDH_F6_MMSDH"/>
    <property type="match status" value="1"/>
</dbReference>
<keyword evidence="5" id="KW-0809">Transit peptide</keyword>
<dbReference type="OrthoDB" id="310895at2759"/>
<dbReference type="InterPro" id="IPR010061">
    <property type="entry name" value="MeMal-semiAld_DH"/>
</dbReference>
<keyword evidence="6" id="KW-0560">Oxidoreductase</keyword>
<dbReference type="InterPro" id="IPR016161">
    <property type="entry name" value="Ald_DH/histidinol_DH"/>
</dbReference>
<evidence type="ECO:0000313" key="14">
    <source>
        <dbReference type="EMBL" id="CAH1389462.1"/>
    </source>
</evidence>
<dbReference type="GO" id="GO:0005739">
    <property type="term" value="C:mitochondrion"/>
    <property type="evidence" value="ECO:0007669"/>
    <property type="project" value="UniProtKB-SubCell"/>
</dbReference>
<dbReference type="GO" id="GO:0004491">
    <property type="term" value="F:methylmalonate-semialdehyde dehydrogenase (acylating, NAD) activity"/>
    <property type="evidence" value="ECO:0007669"/>
    <property type="project" value="UniProtKB-EC"/>
</dbReference>
<evidence type="ECO:0000256" key="6">
    <source>
        <dbReference type="ARBA" id="ARBA00023002"/>
    </source>
</evidence>
<comment type="catalytic activity">
    <reaction evidence="12">
        <text>3-oxopropanoate + NAD(+) + CoA + H2O = hydrogencarbonate + acetyl-CoA + NADH + H(+)</text>
        <dbReference type="Rhea" id="RHEA:76615"/>
        <dbReference type="ChEBI" id="CHEBI:15377"/>
        <dbReference type="ChEBI" id="CHEBI:15378"/>
        <dbReference type="ChEBI" id="CHEBI:17544"/>
        <dbReference type="ChEBI" id="CHEBI:33190"/>
        <dbReference type="ChEBI" id="CHEBI:57287"/>
        <dbReference type="ChEBI" id="CHEBI:57288"/>
        <dbReference type="ChEBI" id="CHEBI:57540"/>
        <dbReference type="ChEBI" id="CHEBI:57945"/>
        <dbReference type="EC" id="1.2.1.27"/>
    </reaction>
    <physiologicalReaction direction="left-to-right" evidence="12">
        <dbReference type="Rhea" id="RHEA:76616"/>
    </physiologicalReaction>
</comment>
<dbReference type="EC" id="1.2.1.27" evidence="4"/>
<comment type="catalytic activity">
    <reaction evidence="11">
        <text>2-methyl-3-oxopropanoate + NAD(+) + CoA + H2O = propanoyl-CoA + hydrogencarbonate + NADH + H(+)</text>
        <dbReference type="Rhea" id="RHEA:20804"/>
        <dbReference type="ChEBI" id="CHEBI:15377"/>
        <dbReference type="ChEBI" id="CHEBI:15378"/>
        <dbReference type="ChEBI" id="CHEBI:17544"/>
        <dbReference type="ChEBI" id="CHEBI:57287"/>
        <dbReference type="ChEBI" id="CHEBI:57392"/>
        <dbReference type="ChEBI" id="CHEBI:57540"/>
        <dbReference type="ChEBI" id="CHEBI:57700"/>
        <dbReference type="ChEBI" id="CHEBI:57945"/>
        <dbReference type="EC" id="1.2.1.27"/>
    </reaction>
    <physiologicalReaction direction="left-to-right" evidence="11">
        <dbReference type="Rhea" id="RHEA:20805"/>
    </physiologicalReaction>
</comment>
<comment type="subunit">
    <text evidence="3">Homotetramer.</text>
</comment>
<dbReference type="PANTHER" id="PTHR43866">
    <property type="entry name" value="MALONATE-SEMIALDEHYDE DEHYDROGENASE"/>
    <property type="match status" value="1"/>
</dbReference>
<dbReference type="NCBIfam" id="TIGR01722">
    <property type="entry name" value="MMSDH"/>
    <property type="match status" value="1"/>
</dbReference>
<keyword evidence="7" id="KW-0520">NAD</keyword>
<dbReference type="InterPro" id="IPR016162">
    <property type="entry name" value="Ald_DH_N"/>
</dbReference>
<evidence type="ECO:0000256" key="2">
    <source>
        <dbReference type="ARBA" id="ARBA00009986"/>
    </source>
</evidence>
<dbReference type="EMBL" id="OV725077">
    <property type="protein sequence ID" value="CAH1389462.1"/>
    <property type="molecule type" value="Genomic_DNA"/>
</dbReference>
<evidence type="ECO:0000256" key="7">
    <source>
        <dbReference type="ARBA" id="ARBA00023027"/>
    </source>
</evidence>
<evidence type="ECO:0000256" key="5">
    <source>
        <dbReference type="ARBA" id="ARBA00022946"/>
    </source>
</evidence>
<dbReference type="PANTHER" id="PTHR43866:SF3">
    <property type="entry name" value="METHYLMALONATE-SEMIALDEHYDE DEHYDROGENASE [ACYLATING], MITOCHONDRIAL"/>
    <property type="match status" value="1"/>
</dbReference>
<proteinExistence type="inferred from homology"/>
<dbReference type="Pfam" id="PF00171">
    <property type="entry name" value="Aldedh"/>
    <property type="match status" value="1"/>
</dbReference>
<dbReference type="SUPFAM" id="SSF53720">
    <property type="entry name" value="ALDH-like"/>
    <property type="match status" value="1"/>
</dbReference>
<dbReference type="AlphaFoldDB" id="A0A9P0H1Z5"/>
<sequence length="524" mass="57024">MNSIIKNLLKREIANTVSRHYSSNKEVSTTKLYINGKFIESQTNDWIDLYNPATNEVISKVPKSTKDEMEYAVSSAKEAYKSWSKTSIIRRQQIMFNLQNIIKSNMKKIAENIVLEQGKTFPDAEGDVLRGLQVVEFACSMPGNMRGHTLYDVAKDMDIISYRVPLGVTAGICPFNFPAMVPLWTIPVAVTCGNTHIIKPSEQDPGACMMLMEMLAEAGLPPGVVNVIHGQHDAVNFIIDAPDIKTISFVGGDKAGRYIYEKGSKNGKRVQCNMGAKNHGVILPDADKENTIKQIVGAAFGAAGQRCMALSVAIFVGEAKNWLPDLKANAEKLKVNFGMVAGTDFGPVISPESKNRICSLIDSGIKEGAGILLDGRGLVVPGFEKGNFLGPSILTDVTTSMKCYTEEIFGPVLVTMCVDTLDDAIKIINQNPYGNGTGLFTRSGAAARKFTHGIEVGQIGINVPIPVPLPMFSFTGTKGSFVGDTHFYGLQGVHFFTQEKTVTQLWRESDVLSSDSAMSMPVMK</sequence>
<comment type="similarity">
    <text evidence="2">Belongs to the aldehyde dehydrogenase family.</text>
</comment>
<evidence type="ECO:0000256" key="10">
    <source>
        <dbReference type="ARBA" id="ARBA00042419"/>
    </source>
</evidence>
<organism evidence="14 15">
    <name type="scientific">Nezara viridula</name>
    <name type="common">Southern green stink bug</name>
    <name type="synonym">Cimex viridulus</name>
    <dbReference type="NCBI Taxonomy" id="85310"/>
    <lineage>
        <taxon>Eukaryota</taxon>
        <taxon>Metazoa</taxon>
        <taxon>Ecdysozoa</taxon>
        <taxon>Arthropoda</taxon>
        <taxon>Hexapoda</taxon>
        <taxon>Insecta</taxon>
        <taxon>Pterygota</taxon>
        <taxon>Neoptera</taxon>
        <taxon>Paraneoptera</taxon>
        <taxon>Hemiptera</taxon>
        <taxon>Heteroptera</taxon>
        <taxon>Panheteroptera</taxon>
        <taxon>Pentatomomorpha</taxon>
        <taxon>Pentatomoidea</taxon>
        <taxon>Pentatomidae</taxon>
        <taxon>Pentatominae</taxon>
        <taxon>Nezara</taxon>
    </lineage>
</organism>
<dbReference type="InterPro" id="IPR016163">
    <property type="entry name" value="Ald_DH_C"/>
</dbReference>
<evidence type="ECO:0000256" key="1">
    <source>
        <dbReference type="ARBA" id="ARBA00004173"/>
    </source>
</evidence>
<evidence type="ECO:0000256" key="12">
    <source>
        <dbReference type="ARBA" id="ARBA00048821"/>
    </source>
</evidence>
<reference evidence="14" key="1">
    <citation type="submission" date="2022-01" db="EMBL/GenBank/DDBJ databases">
        <authorList>
            <person name="King R."/>
        </authorList>
    </citation>
    <scope>NUCLEOTIDE SEQUENCE</scope>
</reference>
<dbReference type="FunFam" id="3.40.309.10:FF:000002">
    <property type="entry name" value="Methylmalonate-semialdehyde dehydrogenase (Acylating)"/>
    <property type="match status" value="1"/>
</dbReference>
<gene>
    <name evidence="14" type="ORF">NEZAVI_LOCUS867</name>
</gene>
<dbReference type="InterPro" id="IPR015590">
    <property type="entry name" value="Aldehyde_DH_dom"/>
</dbReference>
<evidence type="ECO:0000256" key="4">
    <source>
        <dbReference type="ARBA" id="ARBA00013048"/>
    </source>
</evidence>
<dbReference type="PROSITE" id="PS00070">
    <property type="entry name" value="ALDEHYDE_DEHYDR_CYS"/>
    <property type="match status" value="1"/>
</dbReference>
<protein>
    <recommendedName>
        <fullName evidence="9">Probable methylmalonate-semialdehyde/malonate-semialdehyde dehydrogenase [acylating], mitochondrial</fullName>
        <ecNumber evidence="4">1.2.1.27</ecNumber>
    </recommendedName>
    <alternativeName>
        <fullName evidence="10">Malonate-semialdehyde dehydrogenase [acylating]</fullName>
    </alternativeName>
</protein>
<feature type="domain" description="Aldehyde dehydrogenase" evidence="13">
    <location>
        <begin position="38"/>
        <end position="502"/>
    </location>
</feature>
<dbReference type="Gene3D" id="3.40.309.10">
    <property type="entry name" value="Aldehyde Dehydrogenase, Chain A, domain 2"/>
    <property type="match status" value="1"/>
</dbReference>
<evidence type="ECO:0000256" key="8">
    <source>
        <dbReference type="ARBA" id="ARBA00037458"/>
    </source>
</evidence>
<dbReference type="FunFam" id="3.40.605.10:FF:000003">
    <property type="entry name" value="Methylmalonate-semialdehyde dehydrogenase [acylating]"/>
    <property type="match status" value="1"/>
</dbReference>
<evidence type="ECO:0000259" key="13">
    <source>
        <dbReference type="Pfam" id="PF00171"/>
    </source>
</evidence>
<dbReference type="GO" id="GO:0006210">
    <property type="term" value="P:thymine catabolic process"/>
    <property type="evidence" value="ECO:0007669"/>
    <property type="project" value="TreeGrafter"/>
</dbReference>